<feature type="region of interest" description="Disordered" evidence="1">
    <location>
        <begin position="310"/>
        <end position="363"/>
    </location>
</feature>
<proteinExistence type="predicted"/>
<accession>A8NZ43</accession>
<feature type="compositionally biased region" description="Basic residues" evidence="1">
    <location>
        <begin position="90"/>
        <end position="101"/>
    </location>
</feature>
<feature type="compositionally biased region" description="Acidic residues" evidence="1">
    <location>
        <begin position="123"/>
        <end position="141"/>
    </location>
</feature>
<dbReference type="InterPro" id="IPR037238">
    <property type="entry name" value="YbiA-like_sf"/>
</dbReference>
<keyword evidence="4" id="KW-1185">Reference proteome</keyword>
<dbReference type="Gene3D" id="1.10.357.40">
    <property type="entry name" value="YbiA-like"/>
    <property type="match status" value="1"/>
</dbReference>
<evidence type="ECO:0000259" key="2">
    <source>
        <dbReference type="Pfam" id="PF08719"/>
    </source>
</evidence>
<feature type="compositionally biased region" description="Basic residues" evidence="1">
    <location>
        <begin position="144"/>
        <end position="153"/>
    </location>
</feature>
<dbReference type="AlphaFoldDB" id="A8NZ43"/>
<dbReference type="CDD" id="cd15457">
    <property type="entry name" value="NADAR"/>
    <property type="match status" value="1"/>
</dbReference>
<dbReference type="InterPro" id="IPR012816">
    <property type="entry name" value="NADAR"/>
</dbReference>
<dbReference type="Proteomes" id="UP000001861">
    <property type="component" value="Unassembled WGS sequence"/>
</dbReference>
<dbReference type="OMA" id="WTPLRHT"/>
<feature type="compositionally biased region" description="Basic residues" evidence="1">
    <location>
        <begin position="43"/>
        <end position="53"/>
    </location>
</feature>
<evidence type="ECO:0000313" key="4">
    <source>
        <dbReference type="Proteomes" id="UP000001861"/>
    </source>
</evidence>
<feature type="compositionally biased region" description="Low complexity" evidence="1">
    <location>
        <begin position="310"/>
        <end position="326"/>
    </location>
</feature>
<comment type="caution">
    <text evidence="3">The sequence shown here is derived from an EMBL/GenBank/DDBJ whole genome shotgun (WGS) entry which is preliminary data.</text>
</comment>
<sequence>MPQHYPPFQQPGYLPHAGMYGQGAALPPPQLAWMPQDKQAHEAKKKTWRRKARSQSEHYPGGSAPGPMFPQPVVPPPPLPPNNAPVIPKSPKRKSTRRRRPQPPEPVIPARQPTPFIPAGMNDSDETSESESEEDDDDDDEFPRRRHQGSSRRARSEEYHPVTGQFEDVIQPPSPAPQAAFGPSGPRPAGSLRNPLPKPPRDLYEMTPYKSLLSLPQTTALLTASYNTQASTATATVAPAGVTIVPPVPNQAAPAAATAPPPPPAKKKGLFKRLSTKRKTQQPPAPVPAAPAVPSGPVFVPIYVDKNANPTAQQSQASSSNTQSNPPTNPVRFDDSIDSSTAANQSRRQSRVSSNAPDPSTLPLRFTQLDSEYAGFMNHSPHRVVYGHQTYPTATHVHEAMKYIDQHPQLAERIRNCENVLDVYPISAEISGFQRPDWGNVFLDKMEEVLRLKFSQHPNLRELLMGTWPRELIYADPLDDFWGEGPEARGRNELGKVLMRVRDRMKAETMIPQ</sequence>
<dbReference type="RefSeq" id="XP_001837599.2">
    <property type="nucleotide sequence ID" value="XM_001837547.2"/>
</dbReference>
<dbReference type="GeneID" id="6014159"/>
<dbReference type="KEGG" id="cci:CC1G_08153"/>
<evidence type="ECO:0000256" key="1">
    <source>
        <dbReference type="SAM" id="MobiDB-lite"/>
    </source>
</evidence>
<dbReference type="eggNOG" id="ENOG502RBUE">
    <property type="taxonomic scope" value="Eukaryota"/>
</dbReference>
<dbReference type="InParanoid" id="A8NZ43"/>
<feature type="region of interest" description="Disordered" evidence="1">
    <location>
        <begin position="1"/>
        <end position="205"/>
    </location>
</feature>
<organism evidence="3 4">
    <name type="scientific">Coprinopsis cinerea (strain Okayama-7 / 130 / ATCC MYA-4618 / FGSC 9003)</name>
    <name type="common">Inky cap fungus</name>
    <name type="synonym">Hormographiella aspergillata</name>
    <dbReference type="NCBI Taxonomy" id="240176"/>
    <lineage>
        <taxon>Eukaryota</taxon>
        <taxon>Fungi</taxon>
        <taxon>Dikarya</taxon>
        <taxon>Basidiomycota</taxon>
        <taxon>Agaricomycotina</taxon>
        <taxon>Agaricomycetes</taxon>
        <taxon>Agaricomycetidae</taxon>
        <taxon>Agaricales</taxon>
        <taxon>Agaricineae</taxon>
        <taxon>Psathyrellaceae</taxon>
        <taxon>Coprinopsis</taxon>
    </lineage>
</organism>
<feature type="compositionally biased region" description="Low complexity" evidence="1">
    <location>
        <begin position="342"/>
        <end position="356"/>
    </location>
</feature>
<gene>
    <name evidence="3" type="ORF">CC1G_08153</name>
</gene>
<dbReference type="EMBL" id="AACS02000005">
    <property type="protein sequence ID" value="EAU84223.2"/>
    <property type="molecule type" value="Genomic_DNA"/>
</dbReference>
<dbReference type="SUPFAM" id="SSF143990">
    <property type="entry name" value="YbiA-like"/>
    <property type="match status" value="1"/>
</dbReference>
<name>A8NZ43_COPC7</name>
<dbReference type="OrthoDB" id="206452at2759"/>
<feature type="domain" description="NADAR" evidence="2">
    <location>
        <begin position="376"/>
        <end position="505"/>
    </location>
</feature>
<protein>
    <submittedName>
        <fullName evidence="3">GTP cyclohydrolase II</fullName>
    </submittedName>
</protein>
<dbReference type="HOGENOM" id="CLU_504375_0_0_1"/>
<feature type="compositionally biased region" description="Pro residues" evidence="1">
    <location>
        <begin position="67"/>
        <end position="83"/>
    </location>
</feature>
<dbReference type="Pfam" id="PF08719">
    <property type="entry name" value="NADAR"/>
    <property type="match status" value="1"/>
</dbReference>
<evidence type="ECO:0000313" key="3">
    <source>
        <dbReference type="EMBL" id="EAU84223.2"/>
    </source>
</evidence>
<dbReference type="STRING" id="240176.A8NZ43"/>
<reference evidence="3 4" key="1">
    <citation type="journal article" date="2010" name="Proc. Natl. Acad. Sci. U.S.A.">
        <title>Insights into evolution of multicellular fungi from the assembled chromosomes of the mushroom Coprinopsis cinerea (Coprinus cinereus).</title>
        <authorList>
            <person name="Stajich J.E."/>
            <person name="Wilke S.K."/>
            <person name="Ahren D."/>
            <person name="Au C.H."/>
            <person name="Birren B.W."/>
            <person name="Borodovsky M."/>
            <person name="Burns C."/>
            <person name="Canback B."/>
            <person name="Casselton L.A."/>
            <person name="Cheng C.K."/>
            <person name="Deng J."/>
            <person name="Dietrich F.S."/>
            <person name="Fargo D.C."/>
            <person name="Farman M.L."/>
            <person name="Gathman A.C."/>
            <person name="Goldberg J."/>
            <person name="Guigo R."/>
            <person name="Hoegger P.J."/>
            <person name="Hooker J.B."/>
            <person name="Huggins A."/>
            <person name="James T.Y."/>
            <person name="Kamada T."/>
            <person name="Kilaru S."/>
            <person name="Kodira C."/>
            <person name="Kues U."/>
            <person name="Kupfer D."/>
            <person name="Kwan H.S."/>
            <person name="Lomsadze A."/>
            <person name="Li W."/>
            <person name="Lilly W.W."/>
            <person name="Ma L.J."/>
            <person name="Mackey A.J."/>
            <person name="Manning G."/>
            <person name="Martin F."/>
            <person name="Muraguchi H."/>
            <person name="Natvig D.O."/>
            <person name="Palmerini H."/>
            <person name="Ramesh M.A."/>
            <person name="Rehmeyer C.J."/>
            <person name="Roe B.A."/>
            <person name="Shenoy N."/>
            <person name="Stanke M."/>
            <person name="Ter-Hovhannisyan V."/>
            <person name="Tunlid A."/>
            <person name="Velagapudi R."/>
            <person name="Vision T.J."/>
            <person name="Zeng Q."/>
            <person name="Zolan M.E."/>
            <person name="Pukkila P.J."/>
        </authorList>
    </citation>
    <scope>NUCLEOTIDE SEQUENCE [LARGE SCALE GENOMIC DNA]</scope>
    <source>
        <strain evidence="4">Okayama-7 / 130 / ATCC MYA-4618 / FGSC 9003</strain>
    </source>
</reference>
<dbReference type="VEuPathDB" id="FungiDB:CC1G_08153"/>